<dbReference type="EMBL" id="NPDN01000008">
    <property type="protein sequence ID" value="PJZ24499.1"/>
    <property type="molecule type" value="Genomic_DNA"/>
</dbReference>
<evidence type="ECO:0000256" key="14">
    <source>
        <dbReference type="PIRSR" id="PIRSR000350-3"/>
    </source>
</evidence>
<dbReference type="NCBIfam" id="TIGR01350">
    <property type="entry name" value="lipoamide_DH"/>
    <property type="match status" value="1"/>
</dbReference>
<evidence type="ECO:0000256" key="15">
    <source>
        <dbReference type="PIRSR" id="PIRSR000350-4"/>
    </source>
</evidence>
<dbReference type="InterPro" id="IPR016156">
    <property type="entry name" value="FAD/NAD-linked_Rdtase_dimer_sf"/>
</dbReference>
<dbReference type="PRINTS" id="PR00411">
    <property type="entry name" value="PNDRDTASEI"/>
</dbReference>
<evidence type="ECO:0000256" key="4">
    <source>
        <dbReference type="ARBA" id="ARBA00016961"/>
    </source>
</evidence>
<feature type="domain" description="FAD/NAD(P)-binding" evidence="18">
    <location>
        <begin position="5"/>
        <end position="326"/>
    </location>
</feature>
<keyword evidence="9 14" id="KW-0520">NAD</keyword>
<keyword evidence="5" id="KW-0963">Cytoplasm</keyword>
<dbReference type="InterPro" id="IPR004099">
    <property type="entry name" value="Pyr_nucl-diS_OxRdtase_dimer"/>
</dbReference>
<dbReference type="GO" id="GO:0006103">
    <property type="term" value="P:2-oxoglutarate metabolic process"/>
    <property type="evidence" value="ECO:0007669"/>
    <property type="project" value="TreeGrafter"/>
</dbReference>
<feature type="binding site" evidence="14">
    <location>
        <position position="311"/>
    </location>
    <ligand>
        <name>FAD</name>
        <dbReference type="ChEBI" id="CHEBI:57692"/>
    </ligand>
</feature>
<protein>
    <recommendedName>
        <fullName evidence="4 16">Dihydrolipoyl dehydrogenase</fullName>
        <ecNumber evidence="3 16">1.8.1.4</ecNumber>
    </recommendedName>
</protein>
<dbReference type="SUPFAM" id="SSF51905">
    <property type="entry name" value="FAD/NAD(P)-binding domain"/>
    <property type="match status" value="1"/>
</dbReference>
<dbReference type="GO" id="GO:0005737">
    <property type="term" value="C:cytoplasm"/>
    <property type="evidence" value="ECO:0007669"/>
    <property type="project" value="UniProtKB-SubCell"/>
</dbReference>
<evidence type="ECO:0000259" key="17">
    <source>
        <dbReference type="Pfam" id="PF02852"/>
    </source>
</evidence>
<keyword evidence="14" id="KW-0547">Nucleotide-binding</keyword>
<dbReference type="PANTHER" id="PTHR22912">
    <property type="entry name" value="DISULFIDE OXIDOREDUCTASE"/>
    <property type="match status" value="1"/>
</dbReference>
<comment type="miscellaneous">
    <text evidence="16">The active site is a redox-active disulfide bond.</text>
</comment>
<feature type="disulfide bond" description="Redox-active" evidence="15">
    <location>
        <begin position="42"/>
        <end position="47"/>
    </location>
</feature>
<organism evidence="19 20">
    <name type="scientific">Leptospira hartskeerlii</name>
    <dbReference type="NCBI Taxonomy" id="2023177"/>
    <lineage>
        <taxon>Bacteria</taxon>
        <taxon>Pseudomonadati</taxon>
        <taxon>Spirochaetota</taxon>
        <taxon>Spirochaetia</taxon>
        <taxon>Leptospirales</taxon>
        <taxon>Leptospiraceae</taxon>
        <taxon>Leptospira</taxon>
    </lineage>
</organism>
<dbReference type="PANTHER" id="PTHR22912:SF217">
    <property type="entry name" value="DIHYDROLIPOYL DEHYDROGENASE"/>
    <property type="match status" value="1"/>
</dbReference>
<keyword evidence="7 14" id="KW-0274">FAD</keyword>
<feature type="binding site" evidence="14">
    <location>
        <position position="201"/>
    </location>
    <ligand>
        <name>NAD(+)</name>
        <dbReference type="ChEBI" id="CHEBI:57540"/>
    </ligand>
</feature>
<keyword evidence="11 16" id="KW-0676">Redox-active center</keyword>
<keyword evidence="6 16" id="KW-0285">Flavoprotein</keyword>
<feature type="active site" description="Proton acceptor" evidence="13">
    <location>
        <position position="451"/>
    </location>
</feature>
<dbReference type="PIRSF" id="PIRSF000350">
    <property type="entry name" value="Mercury_reductase_MerA"/>
    <property type="match status" value="1"/>
</dbReference>
<sequence length="472" mass="50565">MAENYDLTVIGGGPGGYVAAIRAAQLGLNVCLVEKEKLGGVCLNWGCIPTKALLESAHLLESIRKSESFGLKVEKASPDFPNIIKRSRGVADTMSNGVEFLMKKNKISVKKGNAVFKDKNTIWLPDTSKEEIQSEYFIIATGARPKEFPGLPFDGEKVLSSKHAMIQDSPPKTLAVIGAGAIGIEFADFYSSMGTQVTIVEMQDKILPLEDPEISNLLNRSFVKRGIQILTSVGVSEPKLESDGVSILLKGEGIAQEGERKKFDKVLVAIGVTPNTEGIHLEEIGVFLQKGFIKVDTKYKTKVPNIYAIGDCIGAPLLAHVASTEGVKAAEAISIQNKNPHGLVYEPLDYLKIPACTYCHPEVASVGLKEEEAKKSGIDVVVGKFPFRANGRAQALGEVEGMVKLVADRKTGEVLGAHLIGPNVTEILGEINLGMGSELTLKEIAGRIHAHPTLSESVMEAAGQALGEAINI</sequence>
<dbReference type="InterPro" id="IPR001100">
    <property type="entry name" value="Pyr_nuc-diS_OxRdtase"/>
</dbReference>
<evidence type="ECO:0000256" key="6">
    <source>
        <dbReference type="ARBA" id="ARBA00022630"/>
    </source>
</evidence>
<comment type="catalytic activity">
    <reaction evidence="12 16">
        <text>N(6)-[(R)-dihydrolipoyl]-L-lysyl-[protein] + NAD(+) = N(6)-[(R)-lipoyl]-L-lysyl-[protein] + NADH + H(+)</text>
        <dbReference type="Rhea" id="RHEA:15045"/>
        <dbReference type="Rhea" id="RHEA-COMP:10474"/>
        <dbReference type="Rhea" id="RHEA-COMP:10475"/>
        <dbReference type="ChEBI" id="CHEBI:15378"/>
        <dbReference type="ChEBI" id="CHEBI:57540"/>
        <dbReference type="ChEBI" id="CHEBI:57945"/>
        <dbReference type="ChEBI" id="CHEBI:83099"/>
        <dbReference type="ChEBI" id="CHEBI:83100"/>
        <dbReference type="EC" id="1.8.1.4"/>
    </reaction>
</comment>
<dbReference type="RefSeq" id="WP_100707700.1">
    <property type="nucleotide sequence ID" value="NZ_NPDL01000007.1"/>
</dbReference>
<evidence type="ECO:0000256" key="2">
    <source>
        <dbReference type="ARBA" id="ARBA00007532"/>
    </source>
</evidence>
<feature type="binding site" evidence="14">
    <location>
        <position position="51"/>
    </location>
    <ligand>
        <name>FAD</name>
        <dbReference type="ChEBI" id="CHEBI:57692"/>
    </ligand>
</feature>
<gene>
    <name evidence="19" type="primary">lpdA</name>
    <name evidence="19" type="ORF">CH357_15625</name>
</gene>
<keyword evidence="10" id="KW-1015">Disulfide bond</keyword>
<dbReference type="Pfam" id="PF02852">
    <property type="entry name" value="Pyr_redox_dim"/>
    <property type="match status" value="1"/>
</dbReference>
<evidence type="ECO:0000256" key="13">
    <source>
        <dbReference type="PIRSR" id="PIRSR000350-2"/>
    </source>
</evidence>
<keyword evidence="20" id="KW-1185">Reference proteome</keyword>
<accession>A0A2M9XA68</accession>
<dbReference type="Pfam" id="PF07992">
    <property type="entry name" value="Pyr_redox_2"/>
    <property type="match status" value="1"/>
</dbReference>
<evidence type="ECO:0000256" key="8">
    <source>
        <dbReference type="ARBA" id="ARBA00023002"/>
    </source>
</evidence>
<evidence type="ECO:0000256" key="10">
    <source>
        <dbReference type="ARBA" id="ARBA00023157"/>
    </source>
</evidence>
<evidence type="ECO:0000256" key="7">
    <source>
        <dbReference type="ARBA" id="ARBA00022827"/>
    </source>
</evidence>
<dbReference type="InterPro" id="IPR006258">
    <property type="entry name" value="Lipoamide_DH"/>
</dbReference>
<evidence type="ECO:0000313" key="19">
    <source>
        <dbReference type="EMBL" id="PJZ24499.1"/>
    </source>
</evidence>
<dbReference type="PRINTS" id="PR00368">
    <property type="entry name" value="FADPNR"/>
</dbReference>
<dbReference type="Proteomes" id="UP000232196">
    <property type="component" value="Unassembled WGS sequence"/>
</dbReference>
<keyword evidence="8 16" id="KW-0560">Oxidoreductase</keyword>
<evidence type="ECO:0000256" key="16">
    <source>
        <dbReference type="RuleBase" id="RU003692"/>
    </source>
</evidence>
<dbReference type="GO" id="GO:0050660">
    <property type="term" value="F:flavin adenine dinucleotide binding"/>
    <property type="evidence" value="ECO:0007669"/>
    <property type="project" value="InterPro"/>
</dbReference>
<feature type="domain" description="Pyridine nucleotide-disulphide oxidoreductase dimerisation" evidence="17">
    <location>
        <begin position="353"/>
        <end position="462"/>
    </location>
</feature>
<dbReference type="GO" id="GO:0004148">
    <property type="term" value="F:dihydrolipoyl dehydrogenase (NADH) activity"/>
    <property type="evidence" value="ECO:0007669"/>
    <property type="project" value="UniProtKB-EC"/>
</dbReference>
<dbReference type="Gene3D" id="3.30.390.30">
    <property type="match status" value="1"/>
</dbReference>
<evidence type="ECO:0000313" key="20">
    <source>
        <dbReference type="Proteomes" id="UP000232196"/>
    </source>
</evidence>
<reference evidence="19 20" key="1">
    <citation type="submission" date="2017-07" db="EMBL/GenBank/DDBJ databases">
        <title>Leptospira spp. isolated from tropical soils.</title>
        <authorList>
            <person name="Thibeaux R."/>
            <person name="Iraola G."/>
            <person name="Ferres I."/>
            <person name="Bierque E."/>
            <person name="Girault D."/>
            <person name="Soupe-Gilbert M.-E."/>
            <person name="Picardeau M."/>
            <person name="Goarant C."/>
        </authorList>
    </citation>
    <scope>NUCLEOTIDE SEQUENCE [LARGE SCALE GENOMIC DNA]</scope>
    <source>
        <strain evidence="19 20">MCA1-C-A1</strain>
    </source>
</reference>
<comment type="caution">
    <text evidence="19">The sequence shown here is derived from an EMBL/GenBank/DDBJ whole genome shotgun (WGS) entry which is preliminary data.</text>
</comment>
<evidence type="ECO:0000256" key="11">
    <source>
        <dbReference type="ARBA" id="ARBA00023284"/>
    </source>
</evidence>
<dbReference type="FunFam" id="3.30.390.30:FF:000001">
    <property type="entry name" value="Dihydrolipoyl dehydrogenase"/>
    <property type="match status" value="1"/>
</dbReference>
<feature type="binding site" evidence="14">
    <location>
        <begin position="178"/>
        <end position="185"/>
    </location>
    <ligand>
        <name>NAD(+)</name>
        <dbReference type="ChEBI" id="CHEBI:57540"/>
    </ligand>
</feature>
<name>A0A2M9XA68_9LEPT</name>
<evidence type="ECO:0000256" key="3">
    <source>
        <dbReference type="ARBA" id="ARBA00012608"/>
    </source>
</evidence>
<evidence type="ECO:0000256" key="9">
    <source>
        <dbReference type="ARBA" id="ARBA00023027"/>
    </source>
</evidence>
<dbReference type="OrthoDB" id="9807946at2"/>
<evidence type="ECO:0000256" key="5">
    <source>
        <dbReference type="ARBA" id="ARBA00022490"/>
    </source>
</evidence>
<feature type="binding site" evidence="14">
    <location>
        <position position="271"/>
    </location>
    <ligand>
        <name>NAD(+)</name>
        <dbReference type="ChEBI" id="CHEBI:57540"/>
    </ligand>
</feature>
<dbReference type="InterPro" id="IPR036188">
    <property type="entry name" value="FAD/NAD-bd_sf"/>
</dbReference>
<dbReference type="EC" id="1.8.1.4" evidence="3 16"/>
<dbReference type="Gene3D" id="3.50.50.60">
    <property type="entry name" value="FAD/NAD(P)-binding domain"/>
    <property type="match status" value="2"/>
</dbReference>
<dbReference type="AlphaFoldDB" id="A0A2M9XA68"/>
<dbReference type="PROSITE" id="PS00076">
    <property type="entry name" value="PYRIDINE_REDOX_1"/>
    <property type="match status" value="1"/>
</dbReference>
<comment type="subcellular location">
    <subcellularLocation>
        <location evidence="1">Cytoplasm</location>
    </subcellularLocation>
</comment>
<dbReference type="InterPro" id="IPR012999">
    <property type="entry name" value="Pyr_OxRdtase_I_AS"/>
</dbReference>
<evidence type="ECO:0000259" key="18">
    <source>
        <dbReference type="Pfam" id="PF07992"/>
    </source>
</evidence>
<dbReference type="InterPro" id="IPR050151">
    <property type="entry name" value="Class-I_Pyr_Nuc-Dis_Oxidored"/>
</dbReference>
<comment type="cofactor">
    <cofactor evidence="14 16">
        <name>FAD</name>
        <dbReference type="ChEBI" id="CHEBI:57692"/>
    </cofactor>
    <text evidence="14 16">Binds 1 FAD per subunit.</text>
</comment>
<evidence type="ECO:0000256" key="1">
    <source>
        <dbReference type="ARBA" id="ARBA00004496"/>
    </source>
</evidence>
<proteinExistence type="inferred from homology"/>
<dbReference type="SUPFAM" id="SSF55424">
    <property type="entry name" value="FAD/NAD-linked reductases, dimerisation (C-terminal) domain"/>
    <property type="match status" value="1"/>
</dbReference>
<comment type="similarity">
    <text evidence="2 16">Belongs to the class-I pyridine nucleotide-disulfide oxidoreductase family.</text>
</comment>
<evidence type="ECO:0000256" key="12">
    <source>
        <dbReference type="ARBA" id="ARBA00049187"/>
    </source>
</evidence>
<dbReference type="InterPro" id="IPR023753">
    <property type="entry name" value="FAD/NAD-binding_dom"/>
</dbReference>